<dbReference type="RefSeq" id="WP_034324825.1">
    <property type="nucleotide sequence ID" value="NZ_JOTP01000034.1"/>
</dbReference>
<feature type="transmembrane region" description="Helical" evidence="7">
    <location>
        <begin position="207"/>
        <end position="235"/>
    </location>
</feature>
<evidence type="ECO:0000256" key="3">
    <source>
        <dbReference type="ARBA" id="ARBA00022475"/>
    </source>
</evidence>
<dbReference type="CDD" id="cd06173">
    <property type="entry name" value="MFS_MefA_like"/>
    <property type="match status" value="1"/>
</dbReference>
<feature type="transmembrane region" description="Helical" evidence="7">
    <location>
        <begin position="375"/>
        <end position="394"/>
    </location>
</feature>
<evidence type="ECO:0000256" key="5">
    <source>
        <dbReference type="ARBA" id="ARBA00022989"/>
    </source>
</evidence>
<dbReference type="SUPFAM" id="SSF103473">
    <property type="entry name" value="MFS general substrate transporter"/>
    <property type="match status" value="1"/>
</dbReference>
<keyword evidence="3" id="KW-1003">Cell membrane</keyword>
<dbReference type="eggNOG" id="COG2814">
    <property type="taxonomic scope" value="Bacteria"/>
</dbReference>
<dbReference type="Proteomes" id="UP000028091">
    <property type="component" value="Unassembled WGS sequence"/>
</dbReference>
<dbReference type="GO" id="GO:0022857">
    <property type="term" value="F:transmembrane transporter activity"/>
    <property type="evidence" value="ECO:0007669"/>
    <property type="project" value="InterPro"/>
</dbReference>
<protein>
    <submittedName>
        <fullName evidence="9">Permease</fullName>
    </submittedName>
</protein>
<dbReference type="PANTHER" id="PTHR23513">
    <property type="entry name" value="INTEGRAL MEMBRANE EFFLUX PROTEIN-RELATED"/>
    <property type="match status" value="1"/>
</dbReference>
<dbReference type="OrthoDB" id="2156306at2"/>
<keyword evidence="5 7" id="KW-1133">Transmembrane helix</keyword>
<name>A0A081L707_9BACI</name>
<dbReference type="PANTHER" id="PTHR23513:SF6">
    <property type="entry name" value="MAJOR FACILITATOR SUPERFAMILY ASSOCIATED DOMAIN-CONTAINING PROTEIN"/>
    <property type="match status" value="1"/>
</dbReference>
<feature type="transmembrane region" description="Helical" evidence="7">
    <location>
        <begin position="343"/>
        <end position="369"/>
    </location>
</feature>
<feature type="transmembrane region" description="Helical" evidence="7">
    <location>
        <begin position="40"/>
        <end position="61"/>
    </location>
</feature>
<organism evidence="9 10">
    <name type="scientific">Bacillus zhangzhouensis</name>
    <dbReference type="NCBI Taxonomy" id="1178540"/>
    <lineage>
        <taxon>Bacteria</taxon>
        <taxon>Bacillati</taxon>
        <taxon>Bacillota</taxon>
        <taxon>Bacilli</taxon>
        <taxon>Bacillales</taxon>
        <taxon>Bacillaceae</taxon>
        <taxon>Bacillus</taxon>
    </lineage>
</organism>
<evidence type="ECO:0000256" key="4">
    <source>
        <dbReference type="ARBA" id="ARBA00022692"/>
    </source>
</evidence>
<keyword evidence="2" id="KW-0813">Transport</keyword>
<evidence type="ECO:0000256" key="1">
    <source>
        <dbReference type="ARBA" id="ARBA00004651"/>
    </source>
</evidence>
<accession>A0A081L707</accession>
<keyword evidence="10" id="KW-1185">Reference proteome</keyword>
<dbReference type="AlphaFoldDB" id="A0A081L707"/>
<dbReference type="GO" id="GO:0005886">
    <property type="term" value="C:plasma membrane"/>
    <property type="evidence" value="ECO:0007669"/>
    <property type="project" value="UniProtKB-SubCell"/>
</dbReference>
<feature type="transmembrane region" description="Helical" evidence="7">
    <location>
        <begin position="12"/>
        <end position="34"/>
    </location>
</feature>
<comment type="caution">
    <text evidence="9">The sequence shown here is derived from an EMBL/GenBank/DDBJ whole genome shotgun (WGS) entry which is preliminary data.</text>
</comment>
<evidence type="ECO:0000313" key="9">
    <source>
        <dbReference type="EMBL" id="KEP25033.1"/>
    </source>
</evidence>
<evidence type="ECO:0000256" key="2">
    <source>
        <dbReference type="ARBA" id="ARBA00022448"/>
    </source>
</evidence>
<feature type="transmembrane region" description="Helical" evidence="7">
    <location>
        <begin position="166"/>
        <end position="186"/>
    </location>
</feature>
<feature type="transmembrane region" description="Helical" evidence="7">
    <location>
        <begin position="306"/>
        <end position="331"/>
    </location>
</feature>
<dbReference type="InterPro" id="IPR036259">
    <property type="entry name" value="MFS_trans_sf"/>
</dbReference>
<gene>
    <name evidence="9" type="ORF">BA70_12310</name>
</gene>
<evidence type="ECO:0000313" key="10">
    <source>
        <dbReference type="Proteomes" id="UP000028091"/>
    </source>
</evidence>
<dbReference type="EMBL" id="JOTP01000034">
    <property type="protein sequence ID" value="KEP25033.1"/>
    <property type="molecule type" value="Genomic_DNA"/>
</dbReference>
<sequence length="406" mass="44143">MKKHWRDMSILLGAIGIANIGEWIYMIALHLLIFQETGSVLAVTAIYMLRPAAALLTNSWSGSLIDRLNQRNVMISLDITRAILIACIPFALFSGHLLILYVMVFLIQMAQAMFHPASMVYMTGLIPAGNRKRFNAIRSLLQSGGFLLGPAVAGLLFLIGTPVFSMYVNAICLFISALLTLCLPILSRSAESQKGFSLSMLMEDAKLVLRFSLTSRQVMAVYLLFSAAMTVLPTAIDSLETAFAKEVLMLTNTEYGLLVSMAGAGIILGACLNSVIVERLPVSIMLGVGSLFVAFGYLIYAFSSTLLVAAVGFFVLAFFLAFANTGFMTFYQTNIPVEVMGRVTSFYALCEAILTIGMTGISGGVAHVLSIRTSVITGCICMLLVCLFLCFVIFRPLTDKKIVRLT</sequence>
<proteinExistence type="predicted"/>
<dbReference type="InterPro" id="IPR011701">
    <property type="entry name" value="MFS"/>
</dbReference>
<evidence type="ECO:0000259" key="8">
    <source>
        <dbReference type="PROSITE" id="PS50850"/>
    </source>
</evidence>
<feature type="transmembrane region" description="Helical" evidence="7">
    <location>
        <begin position="255"/>
        <end position="275"/>
    </location>
</feature>
<dbReference type="Gene3D" id="1.20.1250.20">
    <property type="entry name" value="MFS general substrate transporter like domains"/>
    <property type="match status" value="2"/>
</dbReference>
<dbReference type="Pfam" id="PF07690">
    <property type="entry name" value="MFS_1"/>
    <property type="match status" value="1"/>
</dbReference>
<feature type="transmembrane region" description="Helical" evidence="7">
    <location>
        <begin position="140"/>
        <end position="160"/>
    </location>
</feature>
<feature type="transmembrane region" description="Helical" evidence="7">
    <location>
        <begin position="282"/>
        <end position="300"/>
    </location>
</feature>
<reference evidence="9 10" key="1">
    <citation type="submission" date="2012-09" db="EMBL/GenBank/DDBJ databases">
        <title>Genome Sequence of Bacillus sp. DW5-4.</title>
        <authorList>
            <person name="Lai Q."/>
            <person name="Liu Y."/>
            <person name="Shao Z."/>
        </authorList>
    </citation>
    <scope>NUCLEOTIDE SEQUENCE [LARGE SCALE GENOMIC DNA]</scope>
    <source>
        <strain evidence="9 10">DW5-4</strain>
    </source>
</reference>
<keyword evidence="6 7" id="KW-0472">Membrane</keyword>
<dbReference type="InterPro" id="IPR020846">
    <property type="entry name" value="MFS_dom"/>
</dbReference>
<evidence type="ECO:0000256" key="7">
    <source>
        <dbReference type="SAM" id="Phobius"/>
    </source>
</evidence>
<comment type="subcellular location">
    <subcellularLocation>
        <location evidence="1">Cell membrane</location>
        <topology evidence="1">Multi-pass membrane protein</topology>
    </subcellularLocation>
</comment>
<feature type="transmembrane region" description="Helical" evidence="7">
    <location>
        <begin position="112"/>
        <end position="128"/>
    </location>
</feature>
<dbReference type="PROSITE" id="PS50850">
    <property type="entry name" value="MFS"/>
    <property type="match status" value="1"/>
</dbReference>
<keyword evidence="4 7" id="KW-0812">Transmembrane</keyword>
<feature type="domain" description="Major facilitator superfamily (MFS) profile" evidence="8">
    <location>
        <begin position="1"/>
        <end position="397"/>
    </location>
</feature>
<feature type="transmembrane region" description="Helical" evidence="7">
    <location>
        <begin position="82"/>
        <end position="106"/>
    </location>
</feature>
<evidence type="ECO:0000256" key="6">
    <source>
        <dbReference type="ARBA" id="ARBA00023136"/>
    </source>
</evidence>